<dbReference type="EMBL" id="QOZG01000007">
    <property type="protein sequence ID" value="RCS22696.1"/>
    <property type="molecule type" value="Genomic_DNA"/>
</dbReference>
<reference evidence="1 2" key="1">
    <citation type="submission" date="2018-07" db="EMBL/GenBank/DDBJ databases">
        <title>The draft genome of Phyllobacterium salinisoli.</title>
        <authorList>
            <person name="Liu L."/>
            <person name="Li L."/>
            <person name="Zhang X."/>
            <person name="Liang L."/>
        </authorList>
    </citation>
    <scope>NUCLEOTIDE SEQUENCE [LARGE SCALE GENOMIC DNA]</scope>
    <source>
        <strain evidence="1 2">LLAN61</strain>
    </source>
</reference>
<keyword evidence="2" id="KW-1185">Reference proteome</keyword>
<sequence>MALSGCTTNSAITNKDLTGKSTNALCRDLATEADHNNRLKIANLLVRRGATVEKCQRLIATDNSIAAGIAVATVAGAAGAAVHNGYGGGYYPRHPNYGSYGVAWDQFYNQNYQLIWRCRDRSTGRFVYDYRCAGQPMFDGTWPGWSV</sequence>
<organism evidence="1 2">
    <name type="scientific">Phyllobacterium salinisoli</name>
    <dbReference type="NCBI Taxonomy" id="1899321"/>
    <lineage>
        <taxon>Bacteria</taxon>
        <taxon>Pseudomonadati</taxon>
        <taxon>Pseudomonadota</taxon>
        <taxon>Alphaproteobacteria</taxon>
        <taxon>Hyphomicrobiales</taxon>
        <taxon>Phyllobacteriaceae</taxon>
        <taxon>Phyllobacterium</taxon>
    </lineage>
</organism>
<accession>A0A368JZW8</accession>
<dbReference type="Proteomes" id="UP000253420">
    <property type="component" value="Unassembled WGS sequence"/>
</dbReference>
<name>A0A368JZW8_9HYPH</name>
<evidence type="ECO:0000313" key="1">
    <source>
        <dbReference type="EMBL" id="RCS22696.1"/>
    </source>
</evidence>
<evidence type="ECO:0000313" key="2">
    <source>
        <dbReference type="Proteomes" id="UP000253420"/>
    </source>
</evidence>
<comment type="caution">
    <text evidence="1">The sequence shown here is derived from an EMBL/GenBank/DDBJ whole genome shotgun (WGS) entry which is preliminary data.</text>
</comment>
<proteinExistence type="predicted"/>
<gene>
    <name evidence="1" type="ORF">DUT91_17670</name>
</gene>
<dbReference type="AlphaFoldDB" id="A0A368JZW8"/>
<protein>
    <submittedName>
        <fullName evidence="1">Uncharacterized protein</fullName>
    </submittedName>
</protein>